<dbReference type="InterPro" id="IPR058671">
    <property type="entry name" value="DUF6311_C"/>
</dbReference>
<feature type="transmembrane region" description="Helical" evidence="1">
    <location>
        <begin position="207"/>
        <end position="225"/>
    </location>
</feature>
<feature type="transmembrane region" description="Helical" evidence="1">
    <location>
        <begin position="348"/>
        <end position="365"/>
    </location>
</feature>
<feature type="transmembrane region" description="Helical" evidence="1">
    <location>
        <begin position="298"/>
        <end position="317"/>
    </location>
</feature>
<evidence type="ECO:0000256" key="1">
    <source>
        <dbReference type="SAM" id="Phobius"/>
    </source>
</evidence>
<name>A0A451AJJ9_9GAMM</name>
<feature type="transmembrane region" description="Helical" evidence="1">
    <location>
        <begin position="267"/>
        <end position="286"/>
    </location>
</feature>
<dbReference type="InterPro" id="IPR046278">
    <property type="entry name" value="DUF6311"/>
</dbReference>
<feature type="transmembrane region" description="Helical" evidence="1">
    <location>
        <begin position="237"/>
        <end position="255"/>
    </location>
</feature>
<feature type="transmembrane region" description="Helical" evidence="1">
    <location>
        <begin position="161"/>
        <end position="187"/>
    </location>
</feature>
<evidence type="ECO:0000259" key="3">
    <source>
        <dbReference type="Pfam" id="PF25853"/>
    </source>
</evidence>
<proteinExistence type="predicted"/>
<keyword evidence="1" id="KW-0812">Transmembrane</keyword>
<organism evidence="4">
    <name type="scientific">Candidatus Kentrum sp. UNK</name>
    <dbReference type="NCBI Taxonomy" id="2126344"/>
    <lineage>
        <taxon>Bacteria</taxon>
        <taxon>Pseudomonadati</taxon>
        <taxon>Pseudomonadota</taxon>
        <taxon>Gammaproteobacteria</taxon>
        <taxon>Candidatus Kentrum</taxon>
    </lineage>
</organism>
<dbReference type="AlphaFoldDB" id="A0A451AJJ9"/>
<evidence type="ECO:0000313" key="5">
    <source>
        <dbReference type="EMBL" id="VFK71825.1"/>
    </source>
</evidence>
<sequence length="685" mass="76820">MVVGPRVLDPTNIAWLEQADPALNYLSWLFFRNSEWTFPIGLNPDYGLELSSSIVYGDSNPLLAILFKPLSSFLPETFQYLGIWILACFLLQAWFSWKLMSLVSDSTVIRVLGTGFFVFSPTMLFRVHGPFNIGHFNIAGHFLIIAALYVLFDKKLQRRTLVWGILVGASALVHAYFLPMVVLIWIADIAGKYIDNRLSIRQMLFESGVILAVIGIVCWQAGYFTTGNRILAAGFGYYRMNLLSIIDPDGWSYILKDIPKGAGDYEGFNFMGLGVLFLFVCTLPAMVDGKVMVLWRSLAAYPILFIVLIALTIFAASNKVAIGSFEFSYYLPEYAIEMANILRSSGRMFWPVFYVILFAVAYLVIRSYKRRTAIVLLSMGLFIQIFDTHAGWADIRKMLMVEPSTEWNTPLASPFWEEAASKYTKLRRIQPGNHLAHWRTLGVYAGKHGLSTDAIRLARVGSSALGKARAKASEALRTGRYDADSLYILDENSVIQAALNLNADTDLLARIDGFTVLAPGWKECPDCSKVNSGIELSNLLPEIKTGERMVFSHSSRHLGYLMDGWSHSETWGTWSEGPRSTILLPLPEEEIGSLVIECNPLLNAAHPKQSVVVFINGILIGGIMFTEDSRRFFQVRIPREVLEPDRTDRFLRLEFQFPNAARPVDIGMGDDTRELALGLIAITVQ</sequence>
<protein>
    <submittedName>
        <fullName evidence="4">Uncharacterized protein</fullName>
    </submittedName>
</protein>
<feature type="transmembrane region" description="Helical" evidence="1">
    <location>
        <begin position="107"/>
        <end position="127"/>
    </location>
</feature>
<feature type="domain" description="DUF6311" evidence="2">
    <location>
        <begin position="2"/>
        <end position="388"/>
    </location>
</feature>
<accession>A0A451AJJ9</accession>
<evidence type="ECO:0000313" key="4">
    <source>
        <dbReference type="EMBL" id="VFK66209.1"/>
    </source>
</evidence>
<gene>
    <name evidence="4" type="ORF">BECKUNK1418G_GA0071005_108311</name>
    <name evidence="5" type="ORF">BECKUNK1418H_GA0071006_108311</name>
</gene>
<reference evidence="4" key="1">
    <citation type="submission" date="2019-02" db="EMBL/GenBank/DDBJ databases">
        <authorList>
            <person name="Gruber-Vodicka R. H."/>
            <person name="Seah K. B. B."/>
        </authorList>
    </citation>
    <scope>NUCLEOTIDE SEQUENCE</scope>
    <source>
        <strain evidence="5">BECK_BY19</strain>
        <strain evidence="4">BECK_BY8</strain>
    </source>
</reference>
<dbReference type="EMBL" id="CAADGD010000083">
    <property type="protein sequence ID" value="VFK71825.1"/>
    <property type="molecule type" value="Genomic_DNA"/>
</dbReference>
<dbReference type="Pfam" id="PF19830">
    <property type="entry name" value="DUF6311"/>
    <property type="match status" value="1"/>
</dbReference>
<dbReference type="EMBL" id="CAADFZ010000083">
    <property type="protein sequence ID" value="VFK66209.1"/>
    <property type="molecule type" value="Genomic_DNA"/>
</dbReference>
<feature type="transmembrane region" description="Helical" evidence="1">
    <location>
        <begin position="372"/>
        <end position="392"/>
    </location>
</feature>
<feature type="transmembrane region" description="Helical" evidence="1">
    <location>
        <begin position="133"/>
        <end position="152"/>
    </location>
</feature>
<feature type="domain" description="DUF6311" evidence="3">
    <location>
        <begin position="415"/>
        <end position="519"/>
    </location>
</feature>
<keyword evidence="1" id="KW-0472">Membrane</keyword>
<evidence type="ECO:0000259" key="2">
    <source>
        <dbReference type="Pfam" id="PF19830"/>
    </source>
</evidence>
<dbReference type="Pfam" id="PF25853">
    <property type="entry name" value="DUF6311_C"/>
    <property type="match status" value="1"/>
</dbReference>
<feature type="transmembrane region" description="Helical" evidence="1">
    <location>
        <begin position="77"/>
        <end position="95"/>
    </location>
</feature>
<keyword evidence="1" id="KW-1133">Transmembrane helix</keyword>